<protein>
    <submittedName>
        <fullName evidence="3">Uncharacterized protein</fullName>
    </submittedName>
</protein>
<dbReference type="Pfam" id="PF21522">
    <property type="entry name" value="MreB-like_C"/>
    <property type="match status" value="1"/>
</dbReference>
<dbReference type="InterPro" id="IPR049067">
    <property type="entry name" value="MreB-like_C"/>
</dbReference>
<geneLocation type="plasmid" evidence="3 4">
    <name>unnamed1</name>
</geneLocation>
<sequence>MTKFINFAVDLGNGFVKAKSEHRTVVAPSVIAKEQDVSKSSIASYQDEETTYRTFDSHLRKGVNYIWGEGIKNAVKSPDKLLPTYTFQDRYKSDLYKLLVEFVLGELALDYDDTVNVRVVTGMPSDELEQQDKEDLEQAFEGSHVVKVNGQEKVIKVEKITILEQPMGSLFYVMINEKLEMSKDFTKRVVFYDFGAGTTIMDVFENGKRDDDESITQPLGMNDVYKEVRKMVQRKFSLKKLTTHQIEDAFRKDFNIKVGSKMFNCEEEAKIAVSDFLERVMSTFQGVLNSRDYIDKIYITGGGTNIVKDEVKKYFSETEEVHFVENSQTASVEGFYKFAEVMNTWED</sequence>
<reference evidence="3 4" key="1">
    <citation type="submission" date="2016-05" db="EMBL/GenBank/DDBJ databases">
        <title>Complete Genome and Methylome Analysis of Psychrotrophic Bacterial Isolates from Antarctic Lake Untersee.</title>
        <authorList>
            <person name="Fomenkov A."/>
            <person name="Akimov V.N."/>
            <person name="Vasilyeva L.V."/>
            <person name="Andersen D."/>
            <person name="Vincze T."/>
            <person name="Roberts R.J."/>
        </authorList>
    </citation>
    <scope>NUCLEOTIDE SEQUENCE [LARGE SCALE GENOMIC DNA]</scope>
    <source>
        <strain evidence="3 4">U14-5</strain>
        <plasmid evidence="3 4">unnamed1</plasmid>
    </source>
</reference>
<evidence type="ECO:0000313" key="4">
    <source>
        <dbReference type="Proteomes" id="UP000185426"/>
    </source>
</evidence>
<proteinExistence type="predicted"/>
<dbReference type="InterPro" id="IPR043129">
    <property type="entry name" value="ATPase_NBD"/>
</dbReference>
<organism evidence="3 4">
    <name type="scientific">Bacillus safensis</name>
    <dbReference type="NCBI Taxonomy" id="561879"/>
    <lineage>
        <taxon>Bacteria</taxon>
        <taxon>Bacillati</taxon>
        <taxon>Bacillota</taxon>
        <taxon>Bacilli</taxon>
        <taxon>Bacillales</taxon>
        <taxon>Bacillaceae</taxon>
        <taxon>Bacillus</taxon>
    </lineage>
</organism>
<gene>
    <name evidence="3" type="ORF">BSA145_21160</name>
</gene>
<name>A0A1L6ZPC3_BACIA</name>
<dbReference type="SUPFAM" id="SSF53067">
    <property type="entry name" value="Actin-like ATPase domain"/>
    <property type="match status" value="2"/>
</dbReference>
<dbReference type="Gene3D" id="3.30.420.40">
    <property type="match status" value="2"/>
</dbReference>
<dbReference type="EMBL" id="CP015608">
    <property type="protein sequence ID" value="APT48374.1"/>
    <property type="molecule type" value="Genomic_DNA"/>
</dbReference>
<dbReference type="AlphaFoldDB" id="A0A1L6ZPC3"/>
<evidence type="ECO:0000259" key="2">
    <source>
        <dbReference type="Pfam" id="PF21522"/>
    </source>
</evidence>
<dbReference type="InterPro" id="IPR040607">
    <property type="entry name" value="ALP_N"/>
</dbReference>
<keyword evidence="3" id="KW-0614">Plasmid</keyword>
<accession>A0A1L6ZPC3</accession>
<evidence type="ECO:0000259" key="1">
    <source>
        <dbReference type="Pfam" id="PF17989"/>
    </source>
</evidence>
<dbReference type="Proteomes" id="UP000185426">
    <property type="component" value="Plasmid unnamed1"/>
</dbReference>
<feature type="domain" description="Actin-like protein N-terminal" evidence="1">
    <location>
        <begin position="8"/>
        <end position="168"/>
    </location>
</feature>
<feature type="domain" description="Actin homologue MreB-like C-terminal" evidence="2">
    <location>
        <begin position="193"/>
        <end position="312"/>
    </location>
</feature>
<dbReference type="CDD" id="cd24021">
    <property type="entry name" value="ASKHA_NBD_ParM_Psk41-like"/>
    <property type="match status" value="1"/>
</dbReference>
<dbReference type="Pfam" id="PF17989">
    <property type="entry name" value="ALP_N"/>
    <property type="match status" value="1"/>
</dbReference>
<dbReference type="RefSeq" id="WP_075623800.1">
    <property type="nucleotide sequence ID" value="NZ_CP015608.1"/>
</dbReference>
<evidence type="ECO:0000313" key="3">
    <source>
        <dbReference type="EMBL" id="APT48374.1"/>
    </source>
</evidence>